<proteinExistence type="predicted"/>
<protein>
    <submittedName>
        <fullName evidence="2">Uncharacterized protein</fullName>
    </submittedName>
</protein>
<feature type="region of interest" description="Disordered" evidence="1">
    <location>
        <begin position="1"/>
        <end position="82"/>
    </location>
</feature>
<dbReference type="Proteomes" id="UP001152562">
    <property type="component" value="Unassembled WGS sequence"/>
</dbReference>
<keyword evidence="3" id="KW-1185">Reference proteome</keyword>
<dbReference type="EMBL" id="CALOZG010000029">
    <property type="protein sequence ID" value="CAH4033537.1"/>
    <property type="molecule type" value="Genomic_DNA"/>
</dbReference>
<feature type="compositionally biased region" description="Gly residues" evidence="1">
    <location>
        <begin position="7"/>
        <end position="47"/>
    </location>
</feature>
<sequence length="82" mass="8040">MENIELRGGGGGGGGGGEKKGGGGGGGGPHSPPRGGGFLTGGGGGFPPGKPVKYRAALPKPSPRLGKQYNEPNSPRREIKSF</sequence>
<reference evidence="2" key="1">
    <citation type="submission" date="2022-05" db="EMBL/GenBank/DDBJ databases">
        <authorList>
            <person name="Okamura Y."/>
        </authorList>
    </citation>
    <scope>NUCLEOTIDE SEQUENCE</scope>
</reference>
<accession>A0A9P0XG32</accession>
<comment type="caution">
    <text evidence="2">The sequence shown here is derived from an EMBL/GenBank/DDBJ whole genome shotgun (WGS) entry which is preliminary data.</text>
</comment>
<evidence type="ECO:0000313" key="2">
    <source>
        <dbReference type="EMBL" id="CAH4033537.1"/>
    </source>
</evidence>
<dbReference type="AlphaFoldDB" id="A0A9P0XG32"/>
<name>A0A9P0XG32_PIEBR</name>
<gene>
    <name evidence="2" type="ORF">PIBRA_LOCUS9813</name>
</gene>
<evidence type="ECO:0000313" key="3">
    <source>
        <dbReference type="Proteomes" id="UP001152562"/>
    </source>
</evidence>
<evidence type="ECO:0000256" key="1">
    <source>
        <dbReference type="SAM" id="MobiDB-lite"/>
    </source>
</evidence>
<organism evidence="2 3">
    <name type="scientific">Pieris brassicae</name>
    <name type="common">White butterfly</name>
    <name type="synonym">Large white butterfly</name>
    <dbReference type="NCBI Taxonomy" id="7116"/>
    <lineage>
        <taxon>Eukaryota</taxon>
        <taxon>Metazoa</taxon>
        <taxon>Ecdysozoa</taxon>
        <taxon>Arthropoda</taxon>
        <taxon>Hexapoda</taxon>
        <taxon>Insecta</taxon>
        <taxon>Pterygota</taxon>
        <taxon>Neoptera</taxon>
        <taxon>Endopterygota</taxon>
        <taxon>Lepidoptera</taxon>
        <taxon>Glossata</taxon>
        <taxon>Ditrysia</taxon>
        <taxon>Papilionoidea</taxon>
        <taxon>Pieridae</taxon>
        <taxon>Pierinae</taxon>
        <taxon>Pieris</taxon>
    </lineage>
</organism>